<evidence type="ECO:0000313" key="2">
    <source>
        <dbReference type="Proteomes" id="UP000053105"/>
    </source>
</evidence>
<name>A0A0M9A2D4_9HYME</name>
<dbReference type="EMBL" id="KQ435758">
    <property type="protein sequence ID" value="KOX75787.1"/>
    <property type="molecule type" value="Genomic_DNA"/>
</dbReference>
<protein>
    <submittedName>
        <fullName evidence="1">Uncharacterized protein</fullName>
    </submittedName>
</protein>
<keyword evidence="2" id="KW-1185">Reference proteome</keyword>
<dbReference type="Proteomes" id="UP000053105">
    <property type="component" value="Unassembled WGS sequence"/>
</dbReference>
<proteinExistence type="predicted"/>
<organism evidence="1 2">
    <name type="scientific">Melipona quadrifasciata</name>
    <dbReference type="NCBI Taxonomy" id="166423"/>
    <lineage>
        <taxon>Eukaryota</taxon>
        <taxon>Metazoa</taxon>
        <taxon>Ecdysozoa</taxon>
        <taxon>Arthropoda</taxon>
        <taxon>Hexapoda</taxon>
        <taxon>Insecta</taxon>
        <taxon>Pterygota</taxon>
        <taxon>Neoptera</taxon>
        <taxon>Endopterygota</taxon>
        <taxon>Hymenoptera</taxon>
        <taxon>Apocrita</taxon>
        <taxon>Aculeata</taxon>
        <taxon>Apoidea</taxon>
        <taxon>Anthophila</taxon>
        <taxon>Apidae</taxon>
        <taxon>Melipona</taxon>
    </lineage>
</organism>
<accession>A0A0M9A2D4</accession>
<gene>
    <name evidence="1" type="ORF">WN51_12575</name>
</gene>
<sequence length="96" mass="11074">MSFCKRREGISVGEEKKRRRKATSHRSVNERKEIAFETTRRRDRQIEEVKEDKEEPKEVVVSAAGEWDADEMPEGHFENLCLDACVATHSTPDGAR</sequence>
<dbReference type="AlphaFoldDB" id="A0A0M9A2D4"/>
<reference evidence="1 2" key="1">
    <citation type="submission" date="2015-07" db="EMBL/GenBank/DDBJ databases">
        <title>The genome of Melipona quadrifasciata.</title>
        <authorList>
            <person name="Pan H."/>
            <person name="Kapheim K."/>
        </authorList>
    </citation>
    <scope>NUCLEOTIDE SEQUENCE [LARGE SCALE GENOMIC DNA]</scope>
    <source>
        <strain evidence="1">0111107301</strain>
        <tissue evidence="1">Whole body</tissue>
    </source>
</reference>
<evidence type="ECO:0000313" key="1">
    <source>
        <dbReference type="EMBL" id="KOX75787.1"/>
    </source>
</evidence>